<accession>A0A9W7YDX4</accession>
<organism evidence="5 6">
    <name type="scientific">Coemansia biformis</name>
    <dbReference type="NCBI Taxonomy" id="1286918"/>
    <lineage>
        <taxon>Eukaryota</taxon>
        <taxon>Fungi</taxon>
        <taxon>Fungi incertae sedis</taxon>
        <taxon>Zoopagomycota</taxon>
        <taxon>Kickxellomycotina</taxon>
        <taxon>Kickxellomycetes</taxon>
        <taxon>Kickxellales</taxon>
        <taxon>Kickxellaceae</taxon>
        <taxon>Coemansia</taxon>
    </lineage>
</organism>
<feature type="domain" description="Transcription factor TFIIB cyclin-like" evidence="4">
    <location>
        <begin position="254"/>
        <end position="330"/>
    </location>
</feature>
<keyword evidence="2" id="KW-0804">Transcription</keyword>
<dbReference type="GO" id="GO:0070897">
    <property type="term" value="P:transcription preinitiation complex assembly"/>
    <property type="evidence" value="ECO:0007669"/>
    <property type="project" value="InterPro"/>
</dbReference>
<name>A0A9W7YDX4_9FUNG</name>
<feature type="compositionally biased region" description="Low complexity" evidence="3">
    <location>
        <begin position="179"/>
        <end position="193"/>
    </location>
</feature>
<evidence type="ECO:0000259" key="4">
    <source>
        <dbReference type="Pfam" id="PF00382"/>
    </source>
</evidence>
<dbReference type="Proteomes" id="UP001143981">
    <property type="component" value="Unassembled WGS sequence"/>
</dbReference>
<dbReference type="Gene3D" id="1.10.472.10">
    <property type="entry name" value="Cyclin-like"/>
    <property type="match status" value="1"/>
</dbReference>
<feature type="region of interest" description="Disordered" evidence="3">
    <location>
        <begin position="1"/>
        <end position="67"/>
    </location>
</feature>
<dbReference type="PRINTS" id="PR00685">
    <property type="entry name" value="TIFACTORIIB"/>
</dbReference>
<dbReference type="AlphaFoldDB" id="A0A9W7YDX4"/>
<feature type="region of interest" description="Disordered" evidence="3">
    <location>
        <begin position="97"/>
        <end position="116"/>
    </location>
</feature>
<feature type="non-terminal residue" evidence="5">
    <location>
        <position position="1"/>
    </location>
</feature>
<dbReference type="InterPro" id="IPR013150">
    <property type="entry name" value="TFIIB_cyclin"/>
</dbReference>
<gene>
    <name evidence="5" type="ORF">LPJ61_002976</name>
</gene>
<evidence type="ECO:0000313" key="5">
    <source>
        <dbReference type="EMBL" id="KAJ1730499.1"/>
    </source>
</evidence>
<feature type="compositionally biased region" description="Polar residues" evidence="3">
    <location>
        <begin position="223"/>
        <end position="235"/>
    </location>
</feature>
<dbReference type="SUPFAM" id="SSF47954">
    <property type="entry name" value="Cyclin-like"/>
    <property type="match status" value="1"/>
</dbReference>
<dbReference type="EMBL" id="JANBOI010000446">
    <property type="protein sequence ID" value="KAJ1730499.1"/>
    <property type="molecule type" value="Genomic_DNA"/>
</dbReference>
<protein>
    <recommendedName>
        <fullName evidence="4">Transcription factor TFIIB cyclin-like domain-containing protein</fullName>
    </recommendedName>
</protein>
<feature type="compositionally biased region" description="Basic residues" evidence="3">
    <location>
        <begin position="194"/>
        <end position="203"/>
    </location>
</feature>
<dbReference type="Pfam" id="PF00382">
    <property type="entry name" value="TFIIB"/>
    <property type="match status" value="1"/>
</dbReference>
<reference evidence="5" key="1">
    <citation type="submission" date="2022-07" db="EMBL/GenBank/DDBJ databases">
        <title>Phylogenomic reconstructions and comparative analyses of Kickxellomycotina fungi.</title>
        <authorList>
            <person name="Reynolds N.K."/>
            <person name="Stajich J.E."/>
            <person name="Barry K."/>
            <person name="Grigoriev I.V."/>
            <person name="Crous P."/>
            <person name="Smith M.E."/>
        </authorList>
    </citation>
    <scope>NUCLEOTIDE SEQUENCE</scope>
    <source>
        <strain evidence="5">BCRC 34381</strain>
    </source>
</reference>
<evidence type="ECO:0000256" key="1">
    <source>
        <dbReference type="ARBA" id="ARBA00023015"/>
    </source>
</evidence>
<keyword evidence="6" id="KW-1185">Reference proteome</keyword>
<keyword evidence="1" id="KW-0805">Transcription regulation</keyword>
<dbReference type="GO" id="GO:0017025">
    <property type="term" value="F:TBP-class protein binding"/>
    <property type="evidence" value="ECO:0007669"/>
    <property type="project" value="InterPro"/>
</dbReference>
<comment type="caution">
    <text evidence="5">The sequence shown here is derived from an EMBL/GenBank/DDBJ whole genome shotgun (WGS) entry which is preliminary data.</text>
</comment>
<evidence type="ECO:0000256" key="3">
    <source>
        <dbReference type="SAM" id="MobiDB-lite"/>
    </source>
</evidence>
<dbReference type="InterPro" id="IPR000812">
    <property type="entry name" value="TFIIB"/>
</dbReference>
<proteinExistence type="predicted"/>
<dbReference type="InterPro" id="IPR036915">
    <property type="entry name" value="Cyclin-like_sf"/>
</dbReference>
<sequence length="354" mass="38790">MDLRALLNPAPPSPEHHALNPGHSQPGFHPYQRLQLPPPALAAQSSAMGEAQRHTNMKPHGSAIGHRAPQTQPEVYVPVHSMAGFGALARDTANDYITSTGRQGDDQTEDPYAAPYGAPMLPSLQQLAMAPAAAYNPIGSMFAPMNYASYQDYDDDDADSVMSEDDVEYMVAQPENPQRRMAATRTKAAATRPGAKKAGRKQTPKAARTPTADSSHNDKASSPAKSSPGTSTGSNEIPVVAEDNAEKPLVDWKSLEVPESIWEEAQAFYERVKTMREVQNRQPNRMKHAILGALMFILCRGHGYPRTFAEICTAAKVSKREIGAYHSLMMKVLASEFSSFRRAQPSEFLRRWCS</sequence>
<feature type="region of interest" description="Disordered" evidence="3">
    <location>
        <begin position="171"/>
        <end position="243"/>
    </location>
</feature>
<dbReference type="OrthoDB" id="25790at2759"/>
<evidence type="ECO:0000256" key="2">
    <source>
        <dbReference type="ARBA" id="ARBA00023163"/>
    </source>
</evidence>
<evidence type="ECO:0000313" key="6">
    <source>
        <dbReference type="Proteomes" id="UP001143981"/>
    </source>
</evidence>